<feature type="domain" description="RNA polymerase sigma factor 70 region 4 type 2" evidence="6">
    <location>
        <begin position="128"/>
        <end position="179"/>
    </location>
</feature>
<name>A0AAE3R635_9BACT</name>
<evidence type="ECO:0000256" key="4">
    <source>
        <dbReference type="ARBA" id="ARBA00023163"/>
    </source>
</evidence>
<dbReference type="Gene3D" id="1.10.1740.10">
    <property type="match status" value="1"/>
</dbReference>
<dbReference type="GO" id="GO:0006352">
    <property type="term" value="P:DNA-templated transcription initiation"/>
    <property type="evidence" value="ECO:0007669"/>
    <property type="project" value="InterPro"/>
</dbReference>
<evidence type="ECO:0000256" key="3">
    <source>
        <dbReference type="ARBA" id="ARBA00023082"/>
    </source>
</evidence>
<sequence length="195" mass="22788">MTQSGDTIQEHQILEKAIRGDRQALTYLVKTYTNMAYTIALKIVHNKEDAEEVMQDAFVKAFASLNKFNKTSKFSTWLYRIVYNTALTKRKSQPINHIGIESTLLQNSLKTEVHVEWNDLQNQDRKKYVQQALSHLMLEDYLVVTLYYMGDKSIAEISEIMDKKTSAIKMQLLRARKQLEQELKRVLDEEIKDLL</sequence>
<dbReference type="InterPro" id="IPR007627">
    <property type="entry name" value="RNA_pol_sigma70_r2"/>
</dbReference>
<keyword evidence="4" id="KW-0804">Transcription</keyword>
<reference evidence="7" key="1">
    <citation type="submission" date="2023-05" db="EMBL/GenBank/DDBJ databases">
        <authorList>
            <person name="Zhang X."/>
        </authorList>
    </citation>
    <scope>NUCLEOTIDE SEQUENCE</scope>
    <source>
        <strain evidence="7">BD1B2-1</strain>
    </source>
</reference>
<dbReference type="Gene3D" id="1.10.10.10">
    <property type="entry name" value="Winged helix-like DNA-binding domain superfamily/Winged helix DNA-binding domain"/>
    <property type="match status" value="1"/>
</dbReference>
<evidence type="ECO:0000313" key="7">
    <source>
        <dbReference type="EMBL" id="MDJ1502105.1"/>
    </source>
</evidence>
<dbReference type="AlphaFoldDB" id="A0AAE3R635"/>
<dbReference type="NCBIfam" id="TIGR02937">
    <property type="entry name" value="sigma70-ECF"/>
    <property type="match status" value="1"/>
</dbReference>
<dbReference type="PANTHER" id="PTHR43133">
    <property type="entry name" value="RNA POLYMERASE ECF-TYPE SIGMA FACTO"/>
    <property type="match status" value="1"/>
</dbReference>
<protein>
    <submittedName>
        <fullName evidence="7">RNA polymerase sigma factor</fullName>
    </submittedName>
</protein>
<feature type="domain" description="RNA polymerase sigma-70 region 2" evidence="5">
    <location>
        <begin position="28"/>
        <end position="92"/>
    </location>
</feature>
<dbReference type="Proteomes" id="UP001232063">
    <property type="component" value="Unassembled WGS sequence"/>
</dbReference>
<evidence type="ECO:0000259" key="5">
    <source>
        <dbReference type="Pfam" id="PF04542"/>
    </source>
</evidence>
<evidence type="ECO:0000259" key="6">
    <source>
        <dbReference type="Pfam" id="PF08281"/>
    </source>
</evidence>
<evidence type="ECO:0000256" key="2">
    <source>
        <dbReference type="ARBA" id="ARBA00023015"/>
    </source>
</evidence>
<dbReference type="PANTHER" id="PTHR43133:SF51">
    <property type="entry name" value="RNA POLYMERASE SIGMA FACTOR"/>
    <property type="match status" value="1"/>
</dbReference>
<dbReference type="GO" id="GO:0016987">
    <property type="term" value="F:sigma factor activity"/>
    <property type="evidence" value="ECO:0007669"/>
    <property type="project" value="UniProtKB-KW"/>
</dbReference>
<dbReference type="GO" id="GO:0003677">
    <property type="term" value="F:DNA binding"/>
    <property type="evidence" value="ECO:0007669"/>
    <property type="project" value="InterPro"/>
</dbReference>
<gene>
    <name evidence="7" type="ORF">QNI22_15670</name>
</gene>
<keyword evidence="8" id="KW-1185">Reference proteome</keyword>
<dbReference type="InterPro" id="IPR013324">
    <property type="entry name" value="RNA_pol_sigma_r3/r4-like"/>
</dbReference>
<dbReference type="SUPFAM" id="SSF88659">
    <property type="entry name" value="Sigma3 and sigma4 domains of RNA polymerase sigma factors"/>
    <property type="match status" value="1"/>
</dbReference>
<dbReference type="EMBL" id="JASJOU010000004">
    <property type="protein sequence ID" value="MDJ1502105.1"/>
    <property type="molecule type" value="Genomic_DNA"/>
</dbReference>
<dbReference type="SUPFAM" id="SSF88946">
    <property type="entry name" value="Sigma2 domain of RNA polymerase sigma factors"/>
    <property type="match status" value="1"/>
</dbReference>
<proteinExistence type="inferred from homology"/>
<comment type="similarity">
    <text evidence="1">Belongs to the sigma-70 factor family. ECF subfamily.</text>
</comment>
<keyword evidence="2" id="KW-0805">Transcription regulation</keyword>
<dbReference type="RefSeq" id="WP_314512000.1">
    <property type="nucleotide sequence ID" value="NZ_JASJOU010000004.1"/>
</dbReference>
<dbReference type="Pfam" id="PF04542">
    <property type="entry name" value="Sigma70_r2"/>
    <property type="match status" value="1"/>
</dbReference>
<dbReference type="Pfam" id="PF08281">
    <property type="entry name" value="Sigma70_r4_2"/>
    <property type="match status" value="1"/>
</dbReference>
<accession>A0AAE3R635</accession>
<dbReference type="InterPro" id="IPR039425">
    <property type="entry name" value="RNA_pol_sigma-70-like"/>
</dbReference>
<evidence type="ECO:0000313" key="8">
    <source>
        <dbReference type="Proteomes" id="UP001232063"/>
    </source>
</evidence>
<keyword evidence="3" id="KW-0731">Sigma factor</keyword>
<comment type="caution">
    <text evidence="7">The sequence shown here is derived from an EMBL/GenBank/DDBJ whole genome shotgun (WGS) entry which is preliminary data.</text>
</comment>
<dbReference type="InterPro" id="IPR014284">
    <property type="entry name" value="RNA_pol_sigma-70_dom"/>
</dbReference>
<evidence type="ECO:0000256" key="1">
    <source>
        <dbReference type="ARBA" id="ARBA00010641"/>
    </source>
</evidence>
<dbReference type="InterPro" id="IPR013325">
    <property type="entry name" value="RNA_pol_sigma_r2"/>
</dbReference>
<dbReference type="InterPro" id="IPR036388">
    <property type="entry name" value="WH-like_DNA-bd_sf"/>
</dbReference>
<organism evidence="7 8">
    <name type="scientific">Xanthocytophaga agilis</name>
    <dbReference type="NCBI Taxonomy" id="3048010"/>
    <lineage>
        <taxon>Bacteria</taxon>
        <taxon>Pseudomonadati</taxon>
        <taxon>Bacteroidota</taxon>
        <taxon>Cytophagia</taxon>
        <taxon>Cytophagales</taxon>
        <taxon>Rhodocytophagaceae</taxon>
        <taxon>Xanthocytophaga</taxon>
    </lineage>
</organism>
<dbReference type="InterPro" id="IPR013249">
    <property type="entry name" value="RNA_pol_sigma70_r4_t2"/>
</dbReference>